<sequence length="192" mass="22899">MATIFDERIHHRKKILKVLLDIYDEFKGRSAKNLCEICNIQIITDFKQKETTAYLRLSERGEKPPCKRVVILPVSNCQMWLDFLTFHELGHHFVLLRQPLYVPYCGYMRELLCDVFAITMLFASLGNSVANLRDMRIHFLDLGRDVYDKKEEYSEWIKKIQNSLHFYLDTRLIKCLRQDREMGDFWRLLGST</sequence>
<accession>A0A0G0WXZ7</accession>
<dbReference type="AlphaFoldDB" id="A0A0G0WXZ7"/>
<evidence type="ECO:0000313" key="2">
    <source>
        <dbReference type="Proteomes" id="UP000033918"/>
    </source>
</evidence>
<evidence type="ECO:0000313" key="1">
    <source>
        <dbReference type="EMBL" id="KKR89295.1"/>
    </source>
</evidence>
<proteinExistence type="predicted"/>
<comment type="caution">
    <text evidence="1">The sequence shown here is derived from an EMBL/GenBank/DDBJ whole genome shotgun (WGS) entry which is preliminary data.</text>
</comment>
<organism evidence="1 2">
    <name type="scientific">Candidatus Wolfebacteria bacterium GW2011_GWB1_41_12</name>
    <dbReference type="NCBI Taxonomy" id="1619006"/>
    <lineage>
        <taxon>Bacteria</taxon>
        <taxon>Candidatus Wolfeibacteriota</taxon>
    </lineage>
</organism>
<dbReference type="EMBL" id="LCAK01000001">
    <property type="protein sequence ID" value="KKR89295.1"/>
    <property type="molecule type" value="Genomic_DNA"/>
</dbReference>
<dbReference type="Proteomes" id="UP000033918">
    <property type="component" value="Unassembled WGS sequence"/>
</dbReference>
<gene>
    <name evidence="1" type="ORF">UU38_C0001G0197</name>
</gene>
<reference evidence="1 2" key="1">
    <citation type="journal article" date="2015" name="Nature">
        <title>rRNA introns, odd ribosomes, and small enigmatic genomes across a large radiation of phyla.</title>
        <authorList>
            <person name="Brown C.T."/>
            <person name="Hug L.A."/>
            <person name="Thomas B.C."/>
            <person name="Sharon I."/>
            <person name="Castelle C.J."/>
            <person name="Singh A."/>
            <person name="Wilkins M.J."/>
            <person name="Williams K.H."/>
            <person name="Banfield J.F."/>
        </authorList>
    </citation>
    <scope>NUCLEOTIDE SEQUENCE [LARGE SCALE GENOMIC DNA]</scope>
</reference>
<name>A0A0G0WXZ7_9BACT</name>
<protein>
    <submittedName>
        <fullName evidence="1">Uncharacterized protein</fullName>
    </submittedName>
</protein>